<dbReference type="EMBL" id="FXTQ01000011">
    <property type="protein sequence ID" value="SMO94918.1"/>
    <property type="molecule type" value="Genomic_DNA"/>
</dbReference>
<protein>
    <submittedName>
        <fullName evidence="1">Uncharacterized protein</fullName>
    </submittedName>
</protein>
<accession>A0A521FFD4</accession>
<organism evidence="1 2">
    <name type="scientific">Flavobacterium nitrogenifigens</name>
    <dbReference type="NCBI Taxonomy" id="1617283"/>
    <lineage>
        <taxon>Bacteria</taxon>
        <taxon>Pseudomonadati</taxon>
        <taxon>Bacteroidota</taxon>
        <taxon>Flavobacteriia</taxon>
        <taxon>Flavobacteriales</taxon>
        <taxon>Flavobacteriaceae</taxon>
        <taxon>Flavobacterium</taxon>
    </lineage>
</organism>
<evidence type="ECO:0000313" key="1">
    <source>
        <dbReference type="EMBL" id="SMO94918.1"/>
    </source>
</evidence>
<proteinExistence type="predicted"/>
<sequence length="75" mass="8838">MTIKEINVEKRVQTSLRKRKGLNYTVFFNAVSEPNQYYESNAFNAIESKNWLHLKTTQKTAHIMTKCIGLPRPFY</sequence>
<dbReference type="Proteomes" id="UP000319267">
    <property type="component" value="Unassembled WGS sequence"/>
</dbReference>
<gene>
    <name evidence="1" type="ORF">SAMN06265220_11130</name>
</gene>
<name>A0A521FFD4_9FLAO</name>
<reference evidence="1 2" key="1">
    <citation type="submission" date="2017-05" db="EMBL/GenBank/DDBJ databases">
        <authorList>
            <person name="Varghese N."/>
            <person name="Submissions S."/>
        </authorList>
    </citation>
    <scope>NUCLEOTIDE SEQUENCE [LARGE SCALE GENOMIC DNA]</scope>
    <source>
        <strain evidence="1 2">DSM 29982</strain>
    </source>
</reference>
<evidence type="ECO:0000313" key="2">
    <source>
        <dbReference type="Proteomes" id="UP000319267"/>
    </source>
</evidence>
<dbReference type="AlphaFoldDB" id="A0A521FFD4"/>
<keyword evidence="2" id="KW-1185">Reference proteome</keyword>